<evidence type="ECO:0000256" key="5">
    <source>
        <dbReference type="PROSITE-ProRule" id="PRU10141"/>
    </source>
</evidence>
<gene>
    <name evidence="8" type="ORF">FEM48_Zijuj02G0179800</name>
</gene>
<accession>A0A978VX53</accession>
<dbReference type="Gene3D" id="3.30.200.20">
    <property type="entry name" value="Phosphorylase Kinase, domain 1"/>
    <property type="match status" value="1"/>
</dbReference>
<evidence type="ECO:0000313" key="8">
    <source>
        <dbReference type="EMBL" id="KAH7543398.1"/>
    </source>
</evidence>
<sequence length="378" mass="40736">MRMVRIEQTILHLVFTFRELATATKNFRQECLLGEGGFGRVYKGTLPASGQVVAVKQLDRNGGLQGNKEFLVEVLSLSNLQHPNLVNLVGYCADGDQRILVYEYISGGSLDEHLLGKEAIRLAQPFFRDPKKFPEMADPNLKNQFPEKDLNQAVAIAAMCLQEESAVRPLIGDVVVTLSFLSTTPPANPPPAAASASLKQGGNDNSDHDSGARYDEESEEEAGETITESKDWRSNSSRKSSTRPSERSVSSSYKGSLRSEGSVSSSQRSSKRSGSGSSSKSSISSSRSGSSNHLVVGNLSYKSSRNSGANSFREDDNESVSSRGSMDGNVISSRSGSQKEKYSFDRISSIGSQGGGDEILSLQHNSSRGSHSGRLHSL</sequence>
<proteinExistence type="predicted"/>
<dbReference type="FunFam" id="3.30.200.20:FF:000266">
    <property type="entry name" value="probable serine/threonine-protein kinase RLCKVII"/>
    <property type="match status" value="1"/>
</dbReference>
<dbReference type="EMBL" id="JAEACU010000002">
    <property type="protein sequence ID" value="KAH7543398.1"/>
    <property type="molecule type" value="Genomic_DNA"/>
</dbReference>
<keyword evidence="5" id="KW-0547">Nucleotide-binding</keyword>
<comment type="subcellular location">
    <subcellularLocation>
        <location evidence="1">Cell membrane</location>
        <topology evidence="1">Lipid-anchor</topology>
    </subcellularLocation>
</comment>
<reference evidence="8" key="1">
    <citation type="journal article" date="2021" name="Front. Plant Sci.">
        <title>Chromosome-Scale Genome Assembly for Chinese Sour Jujube and Insights Into Its Genome Evolution and Domestication Signature.</title>
        <authorList>
            <person name="Shen L.-Y."/>
            <person name="Luo H."/>
            <person name="Wang X.-L."/>
            <person name="Wang X.-M."/>
            <person name="Qiu X.-J."/>
            <person name="Liu H."/>
            <person name="Zhou S.-S."/>
            <person name="Jia K.-H."/>
            <person name="Nie S."/>
            <person name="Bao Y.-T."/>
            <person name="Zhang R.-G."/>
            <person name="Yun Q.-Z."/>
            <person name="Chai Y.-H."/>
            <person name="Lu J.-Y."/>
            <person name="Li Y."/>
            <person name="Zhao S.-W."/>
            <person name="Mao J.-F."/>
            <person name="Jia S.-G."/>
            <person name="Mao Y.-M."/>
        </authorList>
    </citation>
    <scope>NUCLEOTIDE SEQUENCE</scope>
    <source>
        <strain evidence="8">AT0</strain>
        <tissue evidence="8">Leaf</tissue>
    </source>
</reference>
<dbReference type="PANTHER" id="PTHR47985">
    <property type="entry name" value="OS07G0668900 PROTEIN"/>
    <property type="match status" value="1"/>
</dbReference>
<dbReference type="PROSITE" id="PS00107">
    <property type="entry name" value="PROTEIN_KINASE_ATP"/>
    <property type="match status" value="1"/>
</dbReference>
<dbReference type="Proteomes" id="UP000813462">
    <property type="component" value="Unassembled WGS sequence"/>
</dbReference>
<feature type="domain" description="Protein kinase" evidence="7">
    <location>
        <begin position="27"/>
        <end position="378"/>
    </location>
</feature>
<dbReference type="InterPro" id="IPR011009">
    <property type="entry name" value="Kinase-like_dom_sf"/>
</dbReference>
<dbReference type="AlphaFoldDB" id="A0A978VX53"/>
<dbReference type="Pfam" id="PF07714">
    <property type="entry name" value="PK_Tyr_Ser-Thr"/>
    <property type="match status" value="1"/>
</dbReference>
<evidence type="ECO:0000256" key="1">
    <source>
        <dbReference type="ARBA" id="ARBA00004193"/>
    </source>
</evidence>
<feature type="region of interest" description="Disordered" evidence="6">
    <location>
        <begin position="187"/>
        <end position="378"/>
    </location>
</feature>
<dbReference type="InterPro" id="IPR001245">
    <property type="entry name" value="Ser-Thr/Tyr_kinase_cat_dom"/>
</dbReference>
<keyword evidence="5" id="KW-0067">ATP-binding</keyword>
<feature type="compositionally biased region" description="Basic and acidic residues" evidence="6">
    <location>
        <begin position="205"/>
        <end position="215"/>
    </location>
</feature>
<protein>
    <recommendedName>
        <fullName evidence="7">Protein kinase domain-containing protein</fullName>
    </recommendedName>
</protein>
<comment type="caution">
    <text evidence="8">The sequence shown here is derived from an EMBL/GenBank/DDBJ whole genome shotgun (WGS) entry which is preliminary data.</text>
</comment>
<evidence type="ECO:0000256" key="6">
    <source>
        <dbReference type="SAM" id="MobiDB-lite"/>
    </source>
</evidence>
<feature type="compositionally biased region" description="Polar residues" evidence="6">
    <location>
        <begin position="319"/>
        <end position="336"/>
    </location>
</feature>
<feature type="binding site" evidence="5">
    <location>
        <position position="56"/>
    </location>
    <ligand>
        <name>ATP</name>
        <dbReference type="ChEBI" id="CHEBI:30616"/>
    </ligand>
</feature>
<keyword evidence="2" id="KW-0723">Serine/threonine-protein kinase</keyword>
<keyword evidence="2" id="KW-0418">Kinase</keyword>
<dbReference type="GO" id="GO:0004674">
    <property type="term" value="F:protein serine/threonine kinase activity"/>
    <property type="evidence" value="ECO:0007669"/>
    <property type="project" value="UniProtKB-KW"/>
</dbReference>
<dbReference type="GO" id="GO:0005524">
    <property type="term" value="F:ATP binding"/>
    <property type="evidence" value="ECO:0007669"/>
    <property type="project" value="UniProtKB-UniRule"/>
</dbReference>
<evidence type="ECO:0000256" key="2">
    <source>
        <dbReference type="ARBA" id="ARBA00022527"/>
    </source>
</evidence>
<dbReference type="Gene3D" id="1.10.510.10">
    <property type="entry name" value="Transferase(Phosphotransferase) domain 1"/>
    <property type="match status" value="1"/>
</dbReference>
<dbReference type="InterPro" id="IPR017441">
    <property type="entry name" value="Protein_kinase_ATP_BS"/>
</dbReference>
<evidence type="ECO:0000256" key="4">
    <source>
        <dbReference type="ARBA" id="ARBA00023288"/>
    </source>
</evidence>
<dbReference type="GO" id="GO:0005886">
    <property type="term" value="C:plasma membrane"/>
    <property type="evidence" value="ECO:0007669"/>
    <property type="project" value="UniProtKB-SubCell"/>
</dbReference>
<keyword evidence="2" id="KW-0808">Transferase</keyword>
<evidence type="ECO:0000256" key="3">
    <source>
        <dbReference type="ARBA" id="ARBA00023136"/>
    </source>
</evidence>
<evidence type="ECO:0000313" key="9">
    <source>
        <dbReference type="Proteomes" id="UP000813462"/>
    </source>
</evidence>
<feature type="compositionally biased region" description="Low complexity" evidence="6">
    <location>
        <begin position="234"/>
        <end position="291"/>
    </location>
</feature>
<dbReference type="SUPFAM" id="SSF56112">
    <property type="entry name" value="Protein kinase-like (PK-like)"/>
    <property type="match status" value="1"/>
</dbReference>
<dbReference type="InterPro" id="IPR000719">
    <property type="entry name" value="Prot_kinase_dom"/>
</dbReference>
<name>A0A978VX53_ZIZJJ</name>
<keyword evidence="4" id="KW-0449">Lipoprotein</keyword>
<keyword evidence="3" id="KW-0472">Membrane</keyword>
<organism evidence="8 9">
    <name type="scientific">Ziziphus jujuba var. spinosa</name>
    <dbReference type="NCBI Taxonomy" id="714518"/>
    <lineage>
        <taxon>Eukaryota</taxon>
        <taxon>Viridiplantae</taxon>
        <taxon>Streptophyta</taxon>
        <taxon>Embryophyta</taxon>
        <taxon>Tracheophyta</taxon>
        <taxon>Spermatophyta</taxon>
        <taxon>Magnoliopsida</taxon>
        <taxon>eudicotyledons</taxon>
        <taxon>Gunneridae</taxon>
        <taxon>Pentapetalae</taxon>
        <taxon>rosids</taxon>
        <taxon>fabids</taxon>
        <taxon>Rosales</taxon>
        <taxon>Rhamnaceae</taxon>
        <taxon>Paliureae</taxon>
        <taxon>Ziziphus</taxon>
    </lineage>
</organism>
<feature type="compositionally biased region" description="Polar residues" evidence="6">
    <location>
        <begin position="300"/>
        <end position="310"/>
    </location>
</feature>
<dbReference type="PROSITE" id="PS50011">
    <property type="entry name" value="PROTEIN_KINASE_DOM"/>
    <property type="match status" value="1"/>
</dbReference>
<evidence type="ECO:0000259" key="7">
    <source>
        <dbReference type="PROSITE" id="PS50011"/>
    </source>
</evidence>
<dbReference type="PANTHER" id="PTHR47985:SF32">
    <property type="entry name" value="RECEPTOR-LIKE KINASE LIP2"/>
    <property type="match status" value="1"/>
</dbReference>